<dbReference type="Pfam" id="PF14226">
    <property type="entry name" value="DIOX_N"/>
    <property type="match status" value="1"/>
</dbReference>
<dbReference type="AlphaFoldDB" id="A0AAV9E170"/>
<dbReference type="Proteomes" id="UP001180020">
    <property type="component" value="Unassembled WGS sequence"/>
</dbReference>
<gene>
    <name evidence="5" type="primary">NCS1</name>
    <name evidence="5" type="ORF">QJS10_CPA10g01101</name>
</gene>
<protein>
    <submittedName>
        <fullName evidence="5">S-norcoclaurine synthase 1</fullName>
    </submittedName>
</protein>
<evidence type="ECO:0000256" key="2">
    <source>
        <dbReference type="ARBA" id="ARBA00023002"/>
    </source>
</evidence>
<dbReference type="InterPro" id="IPR050295">
    <property type="entry name" value="Plant_2OG-oxidoreductases"/>
</dbReference>
<keyword evidence="1" id="KW-0479">Metal-binding</keyword>
<sequence length="220" mass="25446">MEAVEKTITFASSLPVPNVQVLSSQKLTEIPNQYIHPEREAEPVLDGHLQLEIPTVDLSKLLDQWFSEEESKKLHLACQEWGFFHLINHGVGGEVIEKIKRDVKEFFKLPLEVKEAHFQLSDSVEGYGQSFVVSREQRLDWADMLSLRIKPISSRRMRFWPTQPTSFRETLEQYSSELMKVTYSLLRAMAKNLGVDPDVLIDKFKDGMQTAQMNYYPICP</sequence>
<evidence type="ECO:0000259" key="4">
    <source>
        <dbReference type="Pfam" id="PF14226"/>
    </source>
</evidence>
<dbReference type="InterPro" id="IPR027443">
    <property type="entry name" value="IPNS-like_sf"/>
</dbReference>
<keyword evidence="3" id="KW-0408">Iron</keyword>
<organism evidence="5 6">
    <name type="scientific">Acorus calamus</name>
    <name type="common">Sweet flag</name>
    <dbReference type="NCBI Taxonomy" id="4465"/>
    <lineage>
        <taxon>Eukaryota</taxon>
        <taxon>Viridiplantae</taxon>
        <taxon>Streptophyta</taxon>
        <taxon>Embryophyta</taxon>
        <taxon>Tracheophyta</taxon>
        <taxon>Spermatophyta</taxon>
        <taxon>Magnoliopsida</taxon>
        <taxon>Liliopsida</taxon>
        <taxon>Acoraceae</taxon>
        <taxon>Acorus</taxon>
    </lineage>
</organism>
<dbReference type="FunFam" id="2.60.120.330:FF:000079">
    <property type="entry name" value="Protein SRG1"/>
    <property type="match status" value="1"/>
</dbReference>
<dbReference type="Gene3D" id="2.60.120.330">
    <property type="entry name" value="B-lactam Antibiotic, Isopenicillin N Synthase, Chain"/>
    <property type="match status" value="1"/>
</dbReference>
<dbReference type="PANTHER" id="PTHR47991">
    <property type="entry name" value="OXOGLUTARATE/IRON-DEPENDENT DIOXYGENASE"/>
    <property type="match status" value="1"/>
</dbReference>
<dbReference type="EMBL" id="JAUJYO010000010">
    <property type="protein sequence ID" value="KAK1307250.1"/>
    <property type="molecule type" value="Genomic_DNA"/>
</dbReference>
<dbReference type="GO" id="GO:0016491">
    <property type="term" value="F:oxidoreductase activity"/>
    <property type="evidence" value="ECO:0007669"/>
    <property type="project" value="UniProtKB-KW"/>
</dbReference>
<evidence type="ECO:0000313" key="6">
    <source>
        <dbReference type="Proteomes" id="UP001180020"/>
    </source>
</evidence>
<dbReference type="SUPFAM" id="SSF51197">
    <property type="entry name" value="Clavaminate synthase-like"/>
    <property type="match status" value="1"/>
</dbReference>
<evidence type="ECO:0000256" key="1">
    <source>
        <dbReference type="ARBA" id="ARBA00022723"/>
    </source>
</evidence>
<comment type="caution">
    <text evidence="5">The sequence shown here is derived from an EMBL/GenBank/DDBJ whole genome shotgun (WGS) entry which is preliminary data.</text>
</comment>
<evidence type="ECO:0000313" key="5">
    <source>
        <dbReference type="EMBL" id="KAK1307250.1"/>
    </source>
</evidence>
<name>A0AAV9E170_ACOCL</name>
<evidence type="ECO:0000256" key="3">
    <source>
        <dbReference type="ARBA" id="ARBA00023004"/>
    </source>
</evidence>
<dbReference type="InterPro" id="IPR026992">
    <property type="entry name" value="DIOX_N"/>
</dbReference>
<feature type="domain" description="Non-haem dioxygenase N-terminal" evidence="4">
    <location>
        <begin position="53"/>
        <end position="162"/>
    </location>
</feature>
<reference evidence="5" key="1">
    <citation type="journal article" date="2023" name="Nat. Commun.">
        <title>Diploid and tetraploid genomes of Acorus and the evolution of monocots.</title>
        <authorList>
            <person name="Ma L."/>
            <person name="Liu K.W."/>
            <person name="Li Z."/>
            <person name="Hsiao Y.Y."/>
            <person name="Qi Y."/>
            <person name="Fu T."/>
            <person name="Tang G.D."/>
            <person name="Zhang D."/>
            <person name="Sun W.H."/>
            <person name="Liu D.K."/>
            <person name="Li Y."/>
            <person name="Chen G.Z."/>
            <person name="Liu X.D."/>
            <person name="Liao X.Y."/>
            <person name="Jiang Y.T."/>
            <person name="Yu X."/>
            <person name="Hao Y."/>
            <person name="Huang J."/>
            <person name="Zhao X.W."/>
            <person name="Ke S."/>
            <person name="Chen Y.Y."/>
            <person name="Wu W.L."/>
            <person name="Hsu J.L."/>
            <person name="Lin Y.F."/>
            <person name="Huang M.D."/>
            <person name="Li C.Y."/>
            <person name="Huang L."/>
            <person name="Wang Z.W."/>
            <person name="Zhao X."/>
            <person name="Zhong W.Y."/>
            <person name="Peng D.H."/>
            <person name="Ahmad S."/>
            <person name="Lan S."/>
            <person name="Zhang J.S."/>
            <person name="Tsai W.C."/>
            <person name="Van de Peer Y."/>
            <person name="Liu Z.J."/>
        </authorList>
    </citation>
    <scope>NUCLEOTIDE SEQUENCE</scope>
    <source>
        <strain evidence="5">CP</strain>
    </source>
</reference>
<proteinExistence type="predicted"/>
<keyword evidence="2" id="KW-0560">Oxidoreductase</keyword>
<dbReference type="GO" id="GO:0046872">
    <property type="term" value="F:metal ion binding"/>
    <property type="evidence" value="ECO:0007669"/>
    <property type="project" value="UniProtKB-KW"/>
</dbReference>
<keyword evidence="6" id="KW-1185">Reference proteome</keyword>
<reference evidence="5" key="2">
    <citation type="submission" date="2023-06" db="EMBL/GenBank/DDBJ databases">
        <authorList>
            <person name="Ma L."/>
            <person name="Liu K.-W."/>
            <person name="Li Z."/>
            <person name="Hsiao Y.-Y."/>
            <person name="Qi Y."/>
            <person name="Fu T."/>
            <person name="Tang G."/>
            <person name="Zhang D."/>
            <person name="Sun W.-H."/>
            <person name="Liu D.-K."/>
            <person name="Li Y."/>
            <person name="Chen G.-Z."/>
            <person name="Liu X.-D."/>
            <person name="Liao X.-Y."/>
            <person name="Jiang Y.-T."/>
            <person name="Yu X."/>
            <person name="Hao Y."/>
            <person name="Huang J."/>
            <person name="Zhao X.-W."/>
            <person name="Ke S."/>
            <person name="Chen Y.-Y."/>
            <person name="Wu W.-L."/>
            <person name="Hsu J.-L."/>
            <person name="Lin Y.-F."/>
            <person name="Huang M.-D."/>
            <person name="Li C.-Y."/>
            <person name="Huang L."/>
            <person name="Wang Z.-W."/>
            <person name="Zhao X."/>
            <person name="Zhong W.-Y."/>
            <person name="Peng D.-H."/>
            <person name="Ahmad S."/>
            <person name="Lan S."/>
            <person name="Zhang J.-S."/>
            <person name="Tsai W.-C."/>
            <person name="Van De Peer Y."/>
            <person name="Liu Z.-J."/>
        </authorList>
    </citation>
    <scope>NUCLEOTIDE SEQUENCE</scope>
    <source>
        <strain evidence="5">CP</strain>
        <tissue evidence="5">Leaves</tissue>
    </source>
</reference>
<accession>A0AAV9E170</accession>